<reference evidence="2 3" key="1">
    <citation type="journal article" date="2012" name="MBio">
        <title>Bacteriophages PhiMR299-2 and PhiNH-4 Can Eliminate Pseudomonas aeruginosa in the Murine Lung and on Cystic Fibrosis Lung Airway Cells.</title>
        <authorList>
            <person name="Alemayehu D."/>
            <person name="Casey P.G."/>
            <person name="McAuliffe O."/>
            <person name="Guinane C.M."/>
            <person name="Martin J.G."/>
            <person name="Shanahan F."/>
            <person name="Coffey A."/>
            <person name="Ross R.P."/>
            <person name="Hill C."/>
        </authorList>
    </citation>
    <scope>NUCLEOTIDE SEQUENCE [LARGE SCALE GENOMIC DNA]</scope>
</reference>
<dbReference type="RefSeq" id="YP_007002590.1">
    <property type="nucleotide sequence ID" value="NC_019451.1"/>
</dbReference>
<evidence type="ECO:0000313" key="2">
    <source>
        <dbReference type="EMBL" id="AFD10628.1"/>
    </source>
</evidence>
<evidence type="ECO:0000313" key="3">
    <source>
        <dbReference type="Proteomes" id="UP000007574"/>
    </source>
</evidence>
<dbReference type="OrthoDB" id="2155at10239"/>
<name>H8ZLV1_9CAUD</name>
<dbReference type="InterPro" id="IPR006949">
    <property type="entry name" value="Barrel_Baseplate_J-like"/>
</dbReference>
<proteinExistence type="predicted"/>
<dbReference type="KEGG" id="vg:14006275"/>
<evidence type="ECO:0000259" key="1">
    <source>
        <dbReference type="Pfam" id="PF04865"/>
    </source>
</evidence>
<dbReference type="GeneID" id="14006275"/>
<organism evidence="2 3">
    <name type="scientific">Pseudomonas phage NH-4</name>
    <dbReference type="NCBI Taxonomy" id="1158680"/>
    <lineage>
        <taxon>Viruses</taxon>
        <taxon>Duplodnaviria</taxon>
        <taxon>Heunggongvirae</taxon>
        <taxon>Uroviricota</taxon>
        <taxon>Caudoviricetes</taxon>
        <taxon>Lindbergviridae</taxon>
        <taxon>Pbunavirus</taxon>
        <taxon>Pbunavirus NH4</taxon>
        <taxon>Pseudomonas virus NH4</taxon>
    </lineage>
</organism>
<sequence length="438" mass="45453">MLKEIFMASFDFSDLTAGGVVMANYNYIVDTGVIVADTADVLSDVEAEFRAALGANINLAASTPQGSLVAAEAIARSSVMRNEARIANTINPNVSFGTFLDAICALMGIERGSDLSTFGYGVQVTGRSQTRISTGSRVQTPAGAIFTVLSDVTIPAGGVATIDIKSQEYGNIPLPVGNLIIIDGTIGWSGAKVIASTRVDPGSRQMSDAELKNARVNRLAIQGRNSTMAIKAYVSAVPNVTSVNVIENNTGAVQVVNGVSFTLPYAVWVCVAGNPDKQAVADALWAAHNGGTPWDYGATNNGVPVDGPNGVPVRDPASGRKYVVKWTTPIMYDGYVNVTVQQGSSSVAPEAIQNAVVNYTQGKVEGEEGLVVGASLSAFEVAGAIAREIPGIYIKLCQVACVAAGSPAPAPGDFTSEYVMSAFGQATISVGNVRVTFV</sequence>
<gene>
    <name evidence="2" type="ORF">I7A_044</name>
</gene>
<protein>
    <submittedName>
        <fullName evidence="2">Putative baseplate protein</fullName>
    </submittedName>
</protein>
<feature type="domain" description="Baseplate protein J-like barrel" evidence="1">
    <location>
        <begin position="122"/>
        <end position="182"/>
    </location>
</feature>
<accession>H8ZLV1</accession>
<dbReference type="Pfam" id="PF04865">
    <property type="entry name" value="Baseplate_J"/>
    <property type="match status" value="1"/>
</dbReference>
<dbReference type="Proteomes" id="UP000007574">
    <property type="component" value="Segment"/>
</dbReference>
<dbReference type="EMBL" id="JN254800">
    <property type="protein sequence ID" value="AFD10628.1"/>
    <property type="molecule type" value="Genomic_DNA"/>
</dbReference>
<keyword evidence="3" id="KW-1185">Reference proteome</keyword>